<keyword evidence="9" id="KW-0808">Transferase</keyword>
<dbReference type="PANTHER" id="PTHR45339:SF1">
    <property type="entry name" value="HYBRID SIGNAL TRANSDUCTION HISTIDINE KINASE J"/>
    <property type="match status" value="1"/>
</dbReference>
<organism evidence="9 10">
    <name type="scientific">Leptospira wolffii</name>
    <dbReference type="NCBI Taxonomy" id="409998"/>
    <lineage>
        <taxon>Bacteria</taxon>
        <taxon>Pseudomonadati</taxon>
        <taxon>Spirochaetota</taxon>
        <taxon>Spirochaetia</taxon>
        <taxon>Leptospirales</taxon>
        <taxon>Leptospiraceae</taxon>
        <taxon>Leptospira</taxon>
    </lineage>
</organism>
<keyword evidence="6" id="KW-0472">Membrane</keyword>
<evidence type="ECO:0000256" key="6">
    <source>
        <dbReference type="SAM" id="Phobius"/>
    </source>
</evidence>
<dbReference type="FunFam" id="3.30.565.10:FF:000010">
    <property type="entry name" value="Sensor histidine kinase RcsC"/>
    <property type="match status" value="1"/>
</dbReference>
<dbReference type="InterPro" id="IPR005467">
    <property type="entry name" value="His_kinase_dom"/>
</dbReference>
<evidence type="ECO:0000256" key="3">
    <source>
        <dbReference type="ARBA" id="ARBA00022553"/>
    </source>
</evidence>
<reference evidence="9 10" key="1">
    <citation type="submission" date="2017-07" db="EMBL/GenBank/DDBJ databases">
        <title>Leptospira spp. isolated from tropical soils.</title>
        <authorList>
            <person name="Thibeaux R."/>
            <person name="Iraola G."/>
            <person name="Ferres I."/>
            <person name="Bierque E."/>
            <person name="Girault D."/>
            <person name="Soupe-Gilbert M.-E."/>
            <person name="Picardeau M."/>
            <person name="Goarant C."/>
        </authorList>
    </citation>
    <scope>NUCLEOTIDE SEQUENCE [LARGE SCALE GENOMIC DNA]</scope>
    <source>
        <strain evidence="9 10">FH2-C-A2</strain>
    </source>
</reference>
<evidence type="ECO:0000256" key="4">
    <source>
        <dbReference type="ARBA" id="ARBA00023012"/>
    </source>
</evidence>
<dbReference type="Pfam" id="PF07695">
    <property type="entry name" value="7TMR-DISM_7TM"/>
    <property type="match status" value="1"/>
</dbReference>
<dbReference type="Gene3D" id="1.10.287.130">
    <property type="match status" value="1"/>
</dbReference>
<feature type="transmembrane region" description="Helical" evidence="6">
    <location>
        <begin position="267"/>
        <end position="285"/>
    </location>
</feature>
<keyword evidence="4" id="KW-0902">Two-component regulatory system</keyword>
<feature type="transmembrane region" description="Helical" evidence="6">
    <location>
        <begin position="292"/>
        <end position="310"/>
    </location>
</feature>
<keyword evidence="6" id="KW-1133">Transmembrane helix</keyword>
<dbReference type="PANTHER" id="PTHR45339">
    <property type="entry name" value="HYBRID SIGNAL TRANSDUCTION HISTIDINE KINASE J"/>
    <property type="match status" value="1"/>
</dbReference>
<feature type="chain" id="PRO_5014760991" description="histidine kinase" evidence="7">
    <location>
        <begin position="29"/>
        <end position="674"/>
    </location>
</feature>
<keyword evidence="7" id="KW-0732">Signal</keyword>
<feature type="signal peptide" evidence="7">
    <location>
        <begin position="1"/>
        <end position="28"/>
    </location>
</feature>
<dbReference type="InterPro" id="IPR011623">
    <property type="entry name" value="7TMR_DISM_rcpt_extracell_dom1"/>
</dbReference>
<feature type="transmembrane region" description="Helical" evidence="6">
    <location>
        <begin position="351"/>
        <end position="369"/>
    </location>
</feature>
<comment type="caution">
    <text evidence="9">The sequence shown here is derived from an EMBL/GenBank/DDBJ whole genome shotgun (WGS) entry which is preliminary data.</text>
</comment>
<evidence type="ECO:0000256" key="2">
    <source>
        <dbReference type="ARBA" id="ARBA00012438"/>
    </source>
</evidence>
<name>A0A2M9Z7Y7_9LEPT</name>
<dbReference type="GO" id="GO:0000155">
    <property type="term" value="F:phosphorelay sensor kinase activity"/>
    <property type="evidence" value="ECO:0007669"/>
    <property type="project" value="InterPro"/>
</dbReference>
<proteinExistence type="predicted"/>
<dbReference type="InterPro" id="IPR003594">
    <property type="entry name" value="HATPase_dom"/>
</dbReference>
<dbReference type="CDD" id="cd16922">
    <property type="entry name" value="HATPase_EvgS-ArcB-TorS-like"/>
    <property type="match status" value="1"/>
</dbReference>
<feature type="transmembrane region" description="Helical" evidence="6">
    <location>
        <begin position="316"/>
        <end position="339"/>
    </location>
</feature>
<dbReference type="EC" id="2.7.13.3" evidence="2"/>
<sequence length="674" mass="75809">MRILTVRICILALALFFGSFCTPSPRKAPMQNGFMDWDQAKNGRGCYRMAGDWKFAWLGETPDRGLPGNPEKFILQTAPGSWIGVDWFGTSLPKYGKALYRVELHSKDPVESLHLVSYDQGTNYRILFNGVPITEVGKVGDPSPDSLALLTSYTILPAWQGNAVLDFEISNYYYRKGGLWKPPILGLPDCVNRYYMDRRDLEAILFGGLFFLGLFHIFISVFYKKDPSALILGLLSMTVGLRLYSTGVRLFPDHFLLGPEIYLRVEFITWFMGMPMALHFLLSVFPVSFGKIFLKIGYIIAILFTLITLFTGSEIYSYLIVPSYLAFLLMGIVSLSVLAHAVWTGMVGARIYLTGFLFLLFFLGSEILFHAELLDSWELSGIGVGIFVLANAISLSSKLLSGFQEREKIQEMLNVNLEELVRKRTRELEFARDEAEEANKAKTEFLINVDHEVRTPMNGIMGITQMLLESDLKPEHKEMLDLLKRSGDAMMVILGSMIDASSIEKGTLFLLNRKFNLRAAIYEAAMRVEDRIRRKGIHFQVVVDENLPEAVEGDEERFKTMLLVLLENAEKFTKEGSIRLLAEKLGESNFQYRLRFQVEDTGIGIPEDKLGSIFNPFQQVDSGVTKPFQGAGLGLALCKALAQKMDGDILVKSIPHSGSVFILEIGLSKPEIQS</sequence>
<feature type="transmembrane region" description="Helical" evidence="6">
    <location>
        <begin position="203"/>
        <end position="223"/>
    </location>
</feature>
<dbReference type="SUPFAM" id="SSF55874">
    <property type="entry name" value="ATPase domain of HSP90 chaperone/DNA topoisomerase II/histidine kinase"/>
    <property type="match status" value="1"/>
</dbReference>
<dbReference type="InterPro" id="IPR003661">
    <property type="entry name" value="HisK_dim/P_dom"/>
</dbReference>
<dbReference type="SMART" id="SM00387">
    <property type="entry name" value="HATPase_c"/>
    <property type="match status" value="1"/>
</dbReference>
<keyword evidence="3" id="KW-0597">Phosphoprotein</keyword>
<keyword evidence="5" id="KW-0175">Coiled coil</keyword>
<keyword evidence="9" id="KW-0418">Kinase</keyword>
<dbReference type="PROSITE" id="PS50109">
    <property type="entry name" value="HIS_KIN"/>
    <property type="match status" value="1"/>
</dbReference>
<dbReference type="PRINTS" id="PR00344">
    <property type="entry name" value="BCTRLSENSOR"/>
</dbReference>
<dbReference type="Pfam" id="PF00512">
    <property type="entry name" value="HisKA"/>
    <property type="match status" value="1"/>
</dbReference>
<feature type="domain" description="Histidine kinase" evidence="8">
    <location>
        <begin position="448"/>
        <end position="669"/>
    </location>
</feature>
<dbReference type="Pfam" id="PF02518">
    <property type="entry name" value="HATPase_c"/>
    <property type="match status" value="1"/>
</dbReference>
<dbReference type="EMBL" id="NPDT01000009">
    <property type="protein sequence ID" value="PJZ64518.1"/>
    <property type="molecule type" value="Genomic_DNA"/>
</dbReference>
<dbReference type="Proteomes" id="UP000231912">
    <property type="component" value="Unassembled WGS sequence"/>
</dbReference>
<feature type="coiled-coil region" evidence="5">
    <location>
        <begin position="414"/>
        <end position="448"/>
    </location>
</feature>
<evidence type="ECO:0000256" key="7">
    <source>
        <dbReference type="SAM" id="SignalP"/>
    </source>
</evidence>
<dbReference type="AlphaFoldDB" id="A0A2M9Z7Y7"/>
<dbReference type="Gene3D" id="3.30.565.10">
    <property type="entry name" value="Histidine kinase-like ATPase, C-terminal domain"/>
    <property type="match status" value="1"/>
</dbReference>
<evidence type="ECO:0000313" key="10">
    <source>
        <dbReference type="Proteomes" id="UP000231912"/>
    </source>
</evidence>
<gene>
    <name evidence="9" type="ORF">CH371_17230</name>
</gene>
<feature type="transmembrane region" description="Helical" evidence="6">
    <location>
        <begin position="230"/>
        <end position="247"/>
    </location>
</feature>
<dbReference type="InterPro" id="IPR036097">
    <property type="entry name" value="HisK_dim/P_sf"/>
</dbReference>
<comment type="catalytic activity">
    <reaction evidence="1">
        <text>ATP + protein L-histidine = ADP + protein N-phospho-L-histidine.</text>
        <dbReference type="EC" id="2.7.13.3"/>
    </reaction>
</comment>
<dbReference type="CDD" id="cd00082">
    <property type="entry name" value="HisKA"/>
    <property type="match status" value="1"/>
</dbReference>
<evidence type="ECO:0000313" key="9">
    <source>
        <dbReference type="EMBL" id="PJZ64518.1"/>
    </source>
</evidence>
<evidence type="ECO:0000256" key="5">
    <source>
        <dbReference type="SAM" id="Coils"/>
    </source>
</evidence>
<dbReference type="SMART" id="SM00388">
    <property type="entry name" value="HisKA"/>
    <property type="match status" value="1"/>
</dbReference>
<keyword evidence="6" id="KW-0812">Transmembrane</keyword>
<accession>A0A2M9Z7Y7</accession>
<feature type="transmembrane region" description="Helical" evidence="6">
    <location>
        <begin position="381"/>
        <end position="400"/>
    </location>
</feature>
<evidence type="ECO:0000256" key="1">
    <source>
        <dbReference type="ARBA" id="ARBA00000085"/>
    </source>
</evidence>
<dbReference type="InterPro" id="IPR036890">
    <property type="entry name" value="HATPase_C_sf"/>
</dbReference>
<evidence type="ECO:0000259" key="8">
    <source>
        <dbReference type="PROSITE" id="PS50109"/>
    </source>
</evidence>
<dbReference type="InterPro" id="IPR004358">
    <property type="entry name" value="Sig_transdc_His_kin-like_C"/>
</dbReference>
<protein>
    <recommendedName>
        <fullName evidence="2">histidine kinase</fullName>
        <ecNumber evidence="2">2.7.13.3</ecNumber>
    </recommendedName>
</protein>
<dbReference type="SUPFAM" id="SSF47384">
    <property type="entry name" value="Homodimeric domain of signal transducing histidine kinase"/>
    <property type="match status" value="1"/>
</dbReference>